<dbReference type="GO" id="GO:0005634">
    <property type="term" value="C:nucleus"/>
    <property type="evidence" value="ECO:0007669"/>
    <property type="project" value="UniProtKB-SubCell"/>
</dbReference>
<feature type="region of interest" description="Disordered" evidence="8">
    <location>
        <begin position="284"/>
        <end position="330"/>
    </location>
</feature>
<dbReference type="Proteomes" id="UP000016923">
    <property type="component" value="Unassembled WGS sequence"/>
</dbReference>
<reference evidence="10 11" key="1">
    <citation type="journal article" date="2013" name="BMC Genomics">
        <title>The genome and transcriptome of the pine saprophyte Ophiostoma piceae, and a comparison with the bark beetle-associated pine pathogen Grosmannia clavigera.</title>
        <authorList>
            <person name="Haridas S."/>
            <person name="Wang Y."/>
            <person name="Lim L."/>
            <person name="Massoumi Alamouti S."/>
            <person name="Jackman S."/>
            <person name="Docking R."/>
            <person name="Robertson G."/>
            <person name="Birol I."/>
            <person name="Bohlmann J."/>
            <person name="Breuil C."/>
        </authorList>
    </citation>
    <scope>NUCLEOTIDE SEQUENCE [LARGE SCALE GENOMIC DNA]</scope>
    <source>
        <strain evidence="10 11">UAMH 11346</strain>
    </source>
</reference>
<keyword evidence="5" id="KW-0804">Transcription</keyword>
<evidence type="ECO:0000256" key="5">
    <source>
        <dbReference type="ARBA" id="ARBA00023163"/>
    </source>
</evidence>
<feature type="compositionally biased region" description="Basic and acidic residues" evidence="8">
    <location>
        <begin position="143"/>
        <end position="157"/>
    </location>
</feature>
<protein>
    <submittedName>
        <fullName evidence="10">Transcriptional activator hac1</fullName>
    </submittedName>
</protein>
<dbReference type="InterPro" id="IPR044280">
    <property type="entry name" value="Hac1/HY5"/>
</dbReference>
<organism evidence="10 11">
    <name type="scientific">Ophiostoma piceae (strain UAMH 11346)</name>
    <name type="common">Sap stain fungus</name>
    <dbReference type="NCBI Taxonomy" id="1262450"/>
    <lineage>
        <taxon>Eukaryota</taxon>
        <taxon>Fungi</taxon>
        <taxon>Dikarya</taxon>
        <taxon>Ascomycota</taxon>
        <taxon>Pezizomycotina</taxon>
        <taxon>Sordariomycetes</taxon>
        <taxon>Sordariomycetidae</taxon>
        <taxon>Ophiostomatales</taxon>
        <taxon>Ophiostomataceae</taxon>
        <taxon>Ophiostoma</taxon>
    </lineage>
</organism>
<keyword evidence="7" id="KW-0539">Nucleus</keyword>
<feature type="compositionally biased region" description="Acidic residues" evidence="8">
    <location>
        <begin position="86"/>
        <end position="108"/>
    </location>
</feature>
<dbReference type="AlphaFoldDB" id="S3CKF8"/>
<dbReference type="GO" id="GO:0003677">
    <property type="term" value="F:DNA binding"/>
    <property type="evidence" value="ECO:0007669"/>
    <property type="project" value="UniProtKB-KW"/>
</dbReference>
<dbReference type="GO" id="GO:0006986">
    <property type="term" value="P:response to unfolded protein"/>
    <property type="evidence" value="ECO:0007669"/>
    <property type="project" value="UniProtKB-KW"/>
</dbReference>
<dbReference type="VEuPathDB" id="FungiDB:F503_03380"/>
<feature type="domain" description="BZIP" evidence="9">
    <location>
        <begin position="149"/>
        <end position="202"/>
    </location>
</feature>
<comment type="similarity">
    <text evidence="2">Belongs to the bZIP family.</text>
</comment>
<keyword evidence="4" id="KW-0238">DNA-binding</keyword>
<dbReference type="SMART" id="SM00338">
    <property type="entry name" value="BRLZ"/>
    <property type="match status" value="1"/>
</dbReference>
<evidence type="ECO:0000256" key="2">
    <source>
        <dbReference type="ARBA" id="ARBA00007163"/>
    </source>
</evidence>
<dbReference type="OrthoDB" id="674948at2759"/>
<evidence type="ECO:0000256" key="7">
    <source>
        <dbReference type="ARBA" id="ARBA00023242"/>
    </source>
</evidence>
<dbReference type="PANTHER" id="PTHR46714:SF6">
    <property type="entry name" value="TRANSCRIPTIONAL ACTIVATOR HAC1"/>
    <property type="match status" value="1"/>
</dbReference>
<feature type="compositionally biased region" description="Polar residues" evidence="8">
    <location>
        <begin position="284"/>
        <end position="301"/>
    </location>
</feature>
<dbReference type="GO" id="GO:0045944">
    <property type="term" value="P:positive regulation of transcription by RNA polymerase II"/>
    <property type="evidence" value="ECO:0007669"/>
    <property type="project" value="InterPro"/>
</dbReference>
<feature type="region of interest" description="Disordered" evidence="8">
    <location>
        <begin position="1"/>
        <end position="61"/>
    </location>
</feature>
<evidence type="ECO:0000313" key="11">
    <source>
        <dbReference type="Proteomes" id="UP000016923"/>
    </source>
</evidence>
<evidence type="ECO:0000313" key="10">
    <source>
        <dbReference type="EMBL" id="EPE06953.1"/>
    </source>
</evidence>
<feature type="compositionally biased region" description="Polar residues" evidence="8">
    <location>
        <begin position="43"/>
        <end position="57"/>
    </location>
</feature>
<gene>
    <name evidence="10" type="ORF">F503_03380</name>
</gene>
<dbReference type="GO" id="GO:0000981">
    <property type="term" value="F:DNA-binding transcription factor activity, RNA polymerase II-specific"/>
    <property type="evidence" value="ECO:0007669"/>
    <property type="project" value="InterPro"/>
</dbReference>
<dbReference type="eggNOG" id="ENOG502S526">
    <property type="taxonomic scope" value="Eukaryota"/>
</dbReference>
<dbReference type="HOGENOM" id="CLU_035741_1_0_1"/>
<evidence type="ECO:0000256" key="1">
    <source>
        <dbReference type="ARBA" id="ARBA00004123"/>
    </source>
</evidence>
<evidence type="ECO:0000259" key="9">
    <source>
        <dbReference type="PROSITE" id="PS50217"/>
    </source>
</evidence>
<comment type="subcellular location">
    <subcellularLocation>
        <location evidence="1">Nucleus</location>
    </subcellularLocation>
</comment>
<feature type="region of interest" description="Disordered" evidence="8">
    <location>
        <begin position="419"/>
        <end position="449"/>
    </location>
</feature>
<dbReference type="SUPFAM" id="SSF57959">
    <property type="entry name" value="Leucine zipper domain"/>
    <property type="match status" value="1"/>
</dbReference>
<dbReference type="CDD" id="cd14710">
    <property type="entry name" value="bZIP_HAC1-like"/>
    <property type="match status" value="1"/>
</dbReference>
<name>S3CKF8_OPHP1</name>
<accession>S3CKF8</accession>
<dbReference type="InterPro" id="IPR046347">
    <property type="entry name" value="bZIP_sf"/>
</dbReference>
<dbReference type="PROSITE" id="PS50217">
    <property type="entry name" value="BZIP"/>
    <property type="match status" value="1"/>
</dbReference>
<feature type="region of interest" description="Disordered" evidence="8">
    <location>
        <begin position="73"/>
        <end position="171"/>
    </location>
</feature>
<keyword evidence="3" id="KW-0805">Transcription regulation</keyword>
<evidence type="ECO:0000256" key="3">
    <source>
        <dbReference type="ARBA" id="ARBA00023015"/>
    </source>
</evidence>
<dbReference type="PANTHER" id="PTHR46714">
    <property type="entry name" value="TRANSCRIPTIONAL ACTIVATOR HAC1"/>
    <property type="match status" value="1"/>
</dbReference>
<sequence length="559" mass="59951">MDSSWDSIIPTPSPEVKLEASPMDSLLSEPSGVYPSLFAGSTMAPSATSTPLDTGASSMPLFLADGDDIAAITKSGSFQPMTPLPEADEAMSDEDTPDPESSEMDDQAADGSSPGKKPTKKRKSWGQVLPEPKTNLPPRKRAKTEDEKEQRRVERVLRNRRAAQSSRERKRLEVEALEKRNQDLEDELKKARRENMMLYQQLANAQGKPVVIPTGNAPVTLSQELFSTQPSATLDSYLVSQSAATINPVSLSPSLHPVPDTSNLISAIDGHEKTAEKDAVVESLPTQTAKTQPTNQTSNDSDLPEPFAATDAGASVTPAPESSPDMTQRPAATLCPDLQCLSAEEPQVWTASQKAMPLAAALFSQVTGYLDSPESGNSDFNYLVDNDAVGPFAAADFDINDFFNADGHNMPSGGDVDFGDSSLPIAGAARPHTTTQNASEDPDLQPYAGASLEGCDAAATAVGMVQAVQWSETGIAPDGSWQNTATLPSQEVLLTLLWALRVEERRQLISAKANSMPPVTTMSLSKGLMPRLKRSIDGMCLDDKSVLPTANRRKQRRLD</sequence>
<keyword evidence="6" id="KW-0834">Unfolded protein response</keyword>
<dbReference type="InterPro" id="IPR004827">
    <property type="entry name" value="bZIP"/>
</dbReference>
<keyword evidence="11" id="KW-1185">Reference proteome</keyword>
<dbReference type="Gene3D" id="1.20.5.170">
    <property type="match status" value="1"/>
</dbReference>
<proteinExistence type="inferred from homology"/>
<evidence type="ECO:0000256" key="8">
    <source>
        <dbReference type="SAM" id="MobiDB-lite"/>
    </source>
</evidence>
<evidence type="ECO:0000256" key="4">
    <source>
        <dbReference type="ARBA" id="ARBA00023125"/>
    </source>
</evidence>
<dbReference type="EMBL" id="KE148152">
    <property type="protein sequence ID" value="EPE06953.1"/>
    <property type="molecule type" value="Genomic_DNA"/>
</dbReference>
<evidence type="ECO:0000256" key="6">
    <source>
        <dbReference type="ARBA" id="ARBA00023230"/>
    </source>
</evidence>
<dbReference type="STRING" id="1262450.S3CKF8"/>